<sequence length="195" mass="22065">MRSPPSPSAMPPHPFPSYSTSIPPITISLRYISLLDLWKSRFEPGGSHGGLLYFRIFDIREDVKNVGAFESAMKVSSIAHPTDYPVKSVKCVTGECLQMLATKGMEYADDVLKSRDDLCLLAVRVAQNERLKHWASDRLLLDLLSNSVAANFSNQIDRKEKYLNSRIKSPCHFAKQFVDTRGYFQYNLTLRMTTA</sequence>
<dbReference type="Proteomes" id="UP000278807">
    <property type="component" value="Unassembled WGS sequence"/>
</dbReference>
<dbReference type="WBParaSite" id="HNAJ_0001232501-mRNA-1">
    <property type="protein sequence ID" value="HNAJ_0001232501-mRNA-1"/>
    <property type="gene ID" value="HNAJ_0001232501"/>
</dbReference>
<reference evidence="1 2" key="2">
    <citation type="submission" date="2018-11" db="EMBL/GenBank/DDBJ databases">
        <authorList>
            <consortium name="Pathogen Informatics"/>
        </authorList>
    </citation>
    <scope>NUCLEOTIDE SEQUENCE [LARGE SCALE GENOMIC DNA]</scope>
</reference>
<evidence type="ECO:0000313" key="3">
    <source>
        <dbReference type="WBParaSite" id="HNAJ_0001232501-mRNA-1"/>
    </source>
</evidence>
<protein>
    <submittedName>
        <fullName evidence="3">DUF4116 domain-containing protein</fullName>
    </submittedName>
</protein>
<keyword evidence="2" id="KW-1185">Reference proteome</keyword>
<evidence type="ECO:0000313" key="2">
    <source>
        <dbReference type="Proteomes" id="UP000278807"/>
    </source>
</evidence>
<organism evidence="3">
    <name type="scientific">Rodentolepis nana</name>
    <name type="common">Dwarf tapeworm</name>
    <name type="synonym">Hymenolepis nana</name>
    <dbReference type="NCBI Taxonomy" id="102285"/>
    <lineage>
        <taxon>Eukaryota</taxon>
        <taxon>Metazoa</taxon>
        <taxon>Spiralia</taxon>
        <taxon>Lophotrochozoa</taxon>
        <taxon>Platyhelminthes</taxon>
        <taxon>Cestoda</taxon>
        <taxon>Eucestoda</taxon>
        <taxon>Cyclophyllidea</taxon>
        <taxon>Hymenolepididae</taxon>
        <taxon>Rodentolepis</taxon>
    </lineage>
</organism>
<evidence type="ECO:0000313" key="1">
    <source>
        <dbReference type="EMBL" id="VDO12745.1"/>
    </source>
</evidence>
<reference evidence="3" key="1">
    <citation type="submission" date="2017-02" db="UniProtKB">
        <authorList>
            <consortium name="WormBaseParasite"/>
        </authorList>
    </citation>
    <scope>IDENTIFICATION</scope>
</reference>
<proteinExistence type="predicted"/>
<accession>A0A0R3TWT7</accession>
<dbReference type="AlphaFoldDB" id="A0A0R3TWT7"/>
<gene>
    <name evidence="1" type="ORF">HNAJ_LOCUS12310</name>
</gene>
<name>A0A0R3TWT7_RODNA</name>
<dbReference type="EMBL" id="UZAE01014204">
    <property type="protein sequence ID" value="VDO12745.1"/>
    <property type="molecule type" value="Genomic_DNA"/>
</dbReference>